<keyword evidence="13" id="KW-1185">Reference proteome</keyword>
<dbReference type="PROSITE" id="PS00197">
    <property type="entry name" value="2FE2S_FER_1"/>
    <property type="match status" value="1"/>
</dbReference>
<proteinExistence type="inferred from homology"/>
<evidence type="ECO:0000256" key="5">
    <source>
        <dbReference type="ARBA" id="ARBA00022827"/>
    </source>
</evidence>
<sequence>MTIYTLSIIDKRIETNDTVTLVFKQPGLKKIAYLPGQYLTLIFKINGRRYLRPYSLSSTPVIDKFLEVTVKRVPHGIVSNHVCDIVSVGDVIEVLQPMGDFVLPNAPKYENYAIVLWGAGSGITPLFSIAKQVLHSGHCQVVLVYGNRTIDNVIFKTQIEILQQQHPDRFTVWNFYTQLDEAIQKKYCLKGRILPDLVLNSLSKNFDLTESLHYICGPNGLKLAVKKALNTYTIHLEQIFSEDFELVKNDADFVDIRTQFVTINQNGIDKVVEVVKGKSILEAGLDALIEMPYSCQTGNCSICKGKLLNGNVKQVLPKHPDLTVDEYQLCCTYPLSSEIVISI</sequence>
<dbReference type="InterPro" id="IPR006058">
    <property type="entry name" value="2Fe2S_fd_BS"/>
</dbReference>
<evidence type="ECO:0000259" key="10">
    <source>
        <dbReference type="PROSITE" id="PS51085"/>
    </source>
</evidence>
<dbReference type="InterPro" id="IPR050415">
    <property type="entry name" value="MRET"/>
</dbReference>
<dbReference type="InterPro" id="IPR008333">
    <property type="entry name" value="Cbr1-like_FAD-bd_dom"/>
</dbReference>
<comment type="cofactor">
    <cofactor evidence="1">
        <name>FAD</name>
        <dbReference type="ChEBI" id="CHEBI:57692"/>
    </cofactor>
</comment>
<dbReference type="InterPro" id="IPR017938">
    <property type="entry name" value="Riboflavin_synthase-like_b-brl"/>
</dbReference>
<keyword evidence="8" id="KW-0411">Iron-sulfur</keyword>
<comment type="similarity">
    <text evidence="9">In the N-terminal section; belongs to the FAD-binding oxidoreductase type 6 family.</text>
</comment>
<dbReference type="PANTHER" id="PTHR47354:SF6">
    <property type="entry name" value="NADH OXIDOREDUCTASE HCR"/>
    <property type="match status" value="1"/>
</dbReference>
<dbReference type="PRINTS" id="PR00406">
    <property type="entry name" value="CYTB5RDTASE"/>
</dbReference>
<dbReference type="InterPro" id="IPR012675">
    <property type="entry name" value="Beta-grasp_dom_sf"/>
</dbReference>
<keyword evidence="5" id="KW-0274">FAD</keyword>
<dbReference type="InterPro" id="IPR001041">
    <property type="entry name" value="2Fe-2S_ferredoxin-type"/>
</dbReference>
<dbReference type="Pfam" id="PF00111">
    <property type="entry name" value="Fer2"/>
    <property type="match status" value="1"/>
</dbReference>
<evidence type="ECO:0000256" key="3">
    <source>
        <dbReference type="ARBA" id="ARBA00022714"/>
    </source>
</evidence>
<dbReference type="CDD" id="cd06214">
    <property type="entry name" value="PA_degradation_oxidoreductase_like"/>
    <property type="match status" value="1"/>
</dbReference>
<dbReference type="Pfam" id="PF00970">
    <property type="entry name" value="FAD_binding_6"/>
    <property type="match status" value="1"/>
</dbReference>
<dbReference type="PANTHER" id="PTHR47354">
    <property type="entry name" value="NADH OXIDOREDUCTASE HCR"/>
    <property type="match status" value="1"/>
</dbReference>
<keyword evidence="3" id="KW-0001">2Fe-2S</keyword>
<dbReference type="EMBL" id="JBHSDC010000029">
    <property type="protein sequence ID" value="MFC4233166.1"/>
    <property type="molecule type" value="Genomic_DNA"/>
</dbReference>
<dbReference type="Gene3D" id="2.40.30.10">
    <property type="entry name" value="Translation factors"/>
    <property type="match status" value="1"/>
</dbReference>
<dbReference type="Proteomes" id="UP001595906">
    <property type="component" value="Unassembled WGS sequence"/>
</dbReference>
<dbReference type="Gene3D" id="3.10.20.30">
    <property type="match status" value="1"/>
</dbReference>
<feature type="domain" description="FAD-binding FR-type" evidence="11">
    <location>
        <begin position="1"/>
        <end position="104"/>
    </location>
</feature>
<keyword evidence="4" id="KW-0479">Metal-binding</keyword>
<evidence type="ECO:0000313" key="13">
    <source>
        <dbReference type="Proteomes" id="UP001595906"/>
    </source>
</evidence>
<evidence type="ECO:0000259" key="11">
    <source>
        <dbReference type="PROSITE" id="PS51384"/>
    </source>
</evidence>
<dbReference type="SUPFAM" id="SSF63380">
    <property type="entry name" value="Riboflavin synthase domain-like"/>
    <property type="match status" value="1"/>
</dbReference>
<dbReference type="Pfam" id="PF00175">
    <property type="entry name" value="NAD_binding_1"/>
    <property type="match status" value="1"/>
</dbReference>
<dbReference type="SUPFAM" id="SSF54292">
    <property type="entry name" value="2Fe-2S ferredoxin-like"/>
    <property type="match status" value="1"/>
</dbReference>
<accession>A0ABV8Q0B3</accession>
<evidence type="ECO:0000256" key="7">
    <source>
        <dbReference type="ARBA" id="ARBA00023004"/>
    </source>
</evidence>
<dbReference type="PRINTS" id="PR00371">
    <property type="entry name" value="FPNCR"/>
</dbReference>
<dbReference type="CDD" id="cd00207">
    <property type="entry name" value="fer2"/>
    <property type="match status" value="1"/>
</dbReference>
<protein>
    <submittedName>
        <fullName evidence="12">Ferredoxin--NADP reductase</fullName>
    </submittedName>
</protein>
<dbReference type="InterPro" id="IPR001709">
    <property type="entry name" value="Flavoprot_Pyr_Nucl_cyt_Rdtase"/>
</dbReference>
<evidence type="ECO:0000313" key="12">
    <source>
        <dbReference type="EMBL" id="MFC4233166.1"/>
    </source>
</evidence>
<dbReference type="InterPro" id="IPR036010">
    <property type="entry name" value="2Fe-2S_ferredoxin-like_sf"/>
</dbReference>
<evidence type="ECO:0000256" key="6">
    <source>
        <dbReference type="ARBA" id="ARBA00023002"/>
    </source>
</evidence>
<dbReference type="InterPro" id="IPR001433">
    <property type="entry name" value="OxRdtase_FAD/NAD-bd"/>
</dbReference>
<dbReference type="PROSITE" id="PS51384">
    <property type="entry name" value="FAD_FR"/>
    <property type="match status" value="1"/>
</dbReference>
<name>A0ABV8Q0B3_9BACT</name>
<evidence type="ECO:0000256" key="1">
    <source>
        <dbReference type="ARBA" id="ARBA00001974"/>
    </source>
</evidence>
<feature type="domain" description="2Fe-2S ferredoxin-type" evidence="10">
    <location>
        <begin position="259"/>
        <end position="343"/>
    </location>
</feature>
<dbReference type="InterPro" id="IPR039261">
    <property type="entry name" value="FNR_nucleotide-bd"/>
</dbReference>
<reference evidence="13" key="1">
    <citation type="journal article" date="2019" name="Int. J. Syst. Evol. Microbiol.">
        <title>The Global Catalogue of Microorganisms (GCM) 10K type strain sequencing project: providing services to taxonomists for standard genome sequencing and annotation.</title>
        <authorList>
            <consortium name="The Broad Institute Genomics Platform"/>
            <consortium name="The Broad Institute Genome Sequencing Center for Infectious Disease"/>
            <person name="Wu L."/>
            <person name="Ma J."/>
        </authorList>
    </citation>
    <scope>NUCLEOTIDE SEQUENCE [LARGE SCALE GENOMIC DNA]</scope>
    <source>
        <strain evidence="13">CECT 8010</strain>
    </source>
</reference>
<dbReference type="PROSITE" id="PS51085">
    <property type="entry name" value="2FE2S_FER_2"/>
    <property type="match status" value="1"/>
</dbReference>
<evidence type="ECO:0000256" key="8">
    <source>
        <dbReference type="ARBA" id="ARBA00023014"/>
    </source>
</evidence>
<keyword evidence="2" id="KW-0285">Flavoprotein</keyword>
<comment type="caution">
    <text evidence="12">The sequence shown here is derived from an EMBL/GenBank/DDBJ whole genome shotgun (WGS) entry which is preliminary data.</text>
</comment>
<evidence type="ECO:0000256" key="2">
    <source>
        <dbReference type="ARBA" id="ARBA00022630"/>
    </source>
</evidence>
<dbReference type="Gene3D" id="3.40.50.80">
    <property type="entry name" value="Nucleotide-binding domain of ferredoxin-NADP reductase (FNR) module"/>
    <property type="match status" value="1"/>
</dbReference>
<organism evidence="12 13">
    <name type="scientific">Parasediminibacterium paludis</name>
    <dbReference type="NCBI Taxonomy" id="908966"/>
    <lineage>
        <taxon>Bacteria</taxon>
        <taxon>Pseudomonadati</taxon>
        <taxon>Bacteroidota</taxon>
        <taxon>Chitinophagia</taxon>
        <taxon>Chitinophagales</taxon>
        <taxon>Chitinophagaceae</taxon>
        <taxon>Parasediminibacterium</taxon>
    </lineage>
</organism>
<evidence type="ECO:0000256" key="9">
    <source>
        <dbReference type="ARBA" id="ARBA00061434"/>
    </source>
</evidence>
<evidence type="ECO:0000256" key="4">
    <source>
        <dbReference type="ARBA" id="ARBA00022723"/>
    </source>
</evidence>
<dbReference type="SUPFAM" id="SSF52343">
    <property type="entry name" value="Ferredoxin reductase-like, C-terminal NADP-linked domain"/>
    <property type="match status" value="1"/>
</dbReference>
<keyword evidence="6" id="KW-0560">Oxidoreductase</keyword>
<keyword evidence="7" id="KW-0408">Iron</keyword>
<dbReference type="InterPro" id="IPR017927">
    <property type="entry name" value="FAD-bd_FR_type"/>
</dbReference>
<gene>
    <name evidence="12" type="ORF">ACFOW1_14795</name>
</gene>
<dbReference type="RefSeq" id="WP_379015334.1">
    <property type="nucleotide sequence ID" value="NZ_JBHSDC010000029.1"/>
</dbReference>